<dbReference type="InterPro" id="IPR051396">
    <property type="entry name" value="Bact_Antivir_Def_Nuclease"/>
</dbReference>
<dbReference type="InterPro" id="IPR003959">
    <property type="entry name" value="ATPase_AAA_core"/>
</dbReference>
<protein>
    <submittedName>
        <fullName evidence="2">AAA family ATPase</fullName>
    </submittedName>
</protein>
<feature type="domain" description="ATPase AAA-type core" evidence="1">
    <location>
        <begin position="219"/>
        <end position="464"/>
    </location>
</feature>
<accession>A0A848J637</accession>
<dbReference type="CDD" id="cd00267">
    <property type="entry name" value="ABC_ATPase"/>
    <property type="match status" value="1"/>
</dbReference>
<name>A0A848J637_9BACT</name>
<dbReference type="EMBL" id="JABBNU010000010">
    <property type="protein sequence ID" value="NMM49839.1"/>
    <property type="molecule type" value="Genomic_DNA"/>
</dbReference>
<dbReference type="GO" id="GO:0016887">
    <property type="term" value="F:ATP hydrolysis activity"/>
    <property type="evidence" value="ECO:0007669"/>
    <property type="project" value="InterPro"/>
</dbReference>
<gene>
    <name evidence="2" type="ORF">HH304_15635</name>
</gene>
<dbReference type="Proteomes" id="UP000559010">
    <property type="component" value="Unassembled WGS sequence"/>
</dbReference>
<evidence type="ECO:0000259" key="1">
    <source>
        <dbReference type="Pfam" id="PF13304"/>
    </source>
</evidence>
<evidence type="ECO:0000313" key="3">
    <source>
        <dbReference type="Proteomes" id="UP000559010"/>
    </source>
</evidence>
<organism evidence="2 3">
    <name type="scientific">Marinigracilibium pacificum</name>
    <dbReference type="NCBI Taxonomy" id="2729599"/>
    <lineage>
        <taxon>Bacteria</taxon>
        <taxon>Pseudomonadati</taxon>
        <taxon>Bacteroidota</taxon>
        <taxon>Cytophagia</taxon>
        <taxon>Cytophagales</taxon>
        <taxon>Flammeovirgaceae</taxon>
        <taxon>Marinigracilibium</taxon>
    </lineage>
</organism>
<dbReference type="InterPro" id="IPR027417">
    <property type="entry name" value="P-loop_NTPase"/>
</dbReference>
<reference evidence="2 3" key="1">
    <citation type="submission" date="2020-04" db="EMBL/GenBank/DDBJ databases">
        <title>Flammeovirgaceae bacterium KN852 isolated from deep sea.</title>
        <authorList>
            <person name="Zhang D.-C."/>
        </authorList>
    </citation>
    <scope>NUCLEOTIDE SEQUENCE [LARGE SCALE GENOMIC DNA]</scope>
    <source>
        <strain evidence="2 3">KN852</strain>
    </source>
</reference>
<comment type="caution">
    <text evidence="2">The sequence shown here is derived from an EMBL/GenBank/DDBJ whole genome shotgun (WGS) entry which is preliminary data.</text>
</comment>
<dbReference type="GO" id="GO:0005524">
    <property type="term" value="F:ATP binding"/>
    <property type="evidence" value="ECO:0007669"/>
    <property type="project" value="InterPro"/>
</dbReference>
<dbReference type="SUPFAM" id="SSF52540">
    <property type="entry name" value="P-loop containing nucleoside triphosphate hydrolases"/>
    <property type="match status" value="1"/>
</dbReference>
<sequence length="562" mass="64846">MQKIHKDILNYLLKKREDDSDLFFTLRSTNRNKKLDKGFWFHGNEEYLAISFWDGMDWNNRTPNIYLKILNDGRSFLEFAAKDSENKWFFFSEIIPKYINELESFGKKRLKKDYSEFKNNYLKSLDYFLKNDKKLIDEALLNMPKKLRDEMFSTKRNTLGFLNKNEFNTKLNNTLSYISNKPKENKGLPFYIKSLKIKNYPPIIKTEINNLSEKNQWIFLTGMNGTGKSSILKALTIAIINNSDNGKILLKDEDFEIQLQVSNNSKTEKTIINKNKGYNPTIISPGFAAYGASRQMMIEDINDKKSSIAYSIFNNDGKLLNLDFQIADHIRKQNPLAEERISQISLLLADIIPSLVKIEMPENTIEGLHHETYYIEEDENENELPAVFFHELASGLKSLIAMIGDMCSRLYAQQPEISDPAELKGIVIIDEIDIHLHPVLQKELVEILTDTFPLVQFIASTHSPIPFLGAPENSVIYNITRSAENGTEAKRIKNVNIKNLLPNTLLTSPIFGMDSLTPNSNKNKNDLNVDDHFNDTKLFELVDKKIDELFERGKSKNSKYFQ</sequence>
<proteinExistence type="predicted"/>
<keyword evidence="3" id="KW-1185">Reference proteome</keyword>
<evidence type="ECO:0000313" key="2">
    <source>
        <dbReference type="EMBL" id="NMM49839.1"/>
    </source>
</evidence>
<dbReference type="AlphaFoldDB" id="A0A848J637"/>
<dbReference type="RefSeq" id="WP_169683349.1">
    <property type="nucleotide sequence ID" value="NZ_JABBNU010000010.1"/>
</dbReference>
<dbReference type="Pfam" id="PF13304">
    <property type="entry name" value="AAA_21"/>
    <property type="match status" value="1"/>
</dbReference>
<dbReference type="PANTHER" id="PTHR43581">
    <property type="entry name" value="ATP/GTP PHOSPHATASE"/>
    <property type="match status" value="1"/>
</dbReference>
<dbReference type="PANTHER" id="PTHR43581:SF2">
    <property type="entry name" value="EXCINUCLEASE ATPASE SUBUNIT"/>
    <property type="match status" value="1"/>
</dbReference>
<dbReference type="Gene3D" id="3.40.50.300">
    <property type="entry name" value="P-loop containing nucleotide triphosphate hydrolases"/>
    <property type="match status" value="1"/>
</dbReference>